<protein>
    <recommendedName>
        <fullName evidence="2">VapC9 PIN-like domain-containing protein</fullName>
    </recommendedName>
</protein>
<dbReference type="CDD" id="cd09879">
    <property type="entry name" value="PIN_VapC_AF0591-like"/>
    <property type="match status" value="1"/>
</dbReference>
<evidence type="ECO:0000259" key="2">
    <source>
        <dbReference type="Pfam" id="PF18477"/>
    </source>
</evidence>
<gene>
    <name evidence="3" type="ORF">HA254_00615</name>
</gene>
<dbReference type="InterPro" id="IPR041120">
    <property type="entry name" value="PIN_9"/>
</dbReference>
<name>A0A7J4IUG2_9ARCH</name>
<dbReference type="EMBL" id="DUGC01000012">
    <property type="protein sequence ID" value="HIH09151.1"/>
    <property type="molecule type" value="Genomic_DNA"/>
</dbReference>
<evidence type="ECO:0000256" key="1">
    <source>
        <dbReference type="SAM" id="MobiDB-lite"/>
    </source>
</evidence>
<dbReference type="Pfam" id="PF18477">
    <property type="entry name" value="PIN_9"/>
    <property type="match status" value="1"/>
</dbReference>
<dbReference type="InterPro" id="IPR029060">
    <property type="entry name" value="PIN-like_dom_sf"/>
</dbReference>
<accession>A0A7J4IUG2</accession>
<dbReference type="AlphaFoldDB" id="A0A7J4IUG2"/>
<sequence>MGKSKAGIGSGRGKAADLADRVKFAKKNQAPSGPKGEARHAENTLQNQILQRAPTVQTVAWDTNMLLNIARFNVDVFSQAKELLGRAEFIVPRQVMAELGEIEKKGGKLRREARIAMELVEKRGVKVVDVDAHSADDALLALCPKAIIATNDKELKISVRELNGRVLYLRERRFLEMGGG</sequence>
<feature type="domain" description="VapC9 PIN-like" evidence="2">
    <location>
        <begin position="59"/>
        <end position="172"/>
    </location>
</feature>
<organism evidence="3 4">
    <name type="scientific">Candidatus Iainarchaeum sp</name>
    <dbReference type="NCBI Taxonomy" id="3101447"/>
    <lineage>
        <taxon>Archaea</taxon>
        <taxon>Candidatus Iainarchaeota</taxon>
        <taxon>Candidatus Iainarchaeia</taxon>
        <taxon>Candidatus Iainarchaeales</taxon>
        <taxon>Candidatus Iainarchaeaceae</taxon>
        <taxon>Candidatus Iainarchaeum</taxon>
    </lineage>
</organism>
<feature type="region of interest" description="Disordered" evidence="1">
    <location>
        <begin position="21"/>
        <end position="41"/>
    </location>
</feature>
<reference evidence="4" key="1">
    <citation type="journal article" date="2020" name="bioRxiv">
        <title>A rank-normalized archaeal taxonomy based on genome phylogeny resolves widespread incomplete and uneven classifications.</title>
        <authorList>
            <person name="Rinke C."/>
            <person name="Chuvochina M."/>
            <person name="Mussig A.J."/>
            <person name="Chaumeil P.-A."/>
            <person name="Waite D.W."/>
            <person name="Whitman W.B."/>
            <person name="Parks D.H."/>
            <person name="Hugenholtz P."/>
        </authorList>
    </citation>
    <scope>NUCLEOTIDE SEQUENCE [LARGE SCALE GENOMIC DNA]</scope>
</reference>
<dbReference type="SUPFAM" id="SSF88723">
    <property type="entry name" value="PIN domain-like"/>
    <property type="match status" value="1"/>
</dbReference>
<dbReference type="Proteomes" id="UP000565078">
    <property type="component" value="Unassembled WGS sequence"/>
</dbReference>
<proteinExistence type="predicted"/>
<evidence type="ECO:0000313" key="3">
    <source>
        <dbReference type="EMBL" id="HIH09151.1"/>
    </source>
</evidence>
<dbReference type="Gene3D" id="3.40.50.1010">
    <property type="entry name" value="5'-nuclease"/>
    <property type="match status" value="1"/>
</dbReference>
<comment type="caution">
    <text evidence="3">The sequence shown here is derived from an EMBL/GenBank/DDBJ whole genome shotgun (WGS) entry which is preliminary data.</text>
</comment>
<evidence type="ECO:0000313" key="4">
    <source>
        <dbReference type="Proteomes" id="UP000565078"/>
    </source>
</evidence>